<dbReference type="VEuPathDB" id="CryptoDB:Cvel_8550"/>
<name>A0A0G4HTY8_9ALVE</name>
<dbReference type="Gene3D" id="3.60.10.10">
    <property type="entry name" value="Endonuclease/exonuclease/phosphatase"/>
    <property type="match status" value="1"/>
</dbReference>
<evidence type="ECO:0000313" key="2">
    <source>
        <dbReference type="EMBL" id="CEM47874.1"/>
    </source>
</evidence>
<sequence>MKHKKDADGDGIAFRHFVFLLIAILSLLLVLWRSDKVQAVPFSVICSKTSAHTSTMTSPQSVLNAFRVATCNVLFEPYYARHCKTASMDTAARVAAWRTFGSSDLFKSSHLILLQEFASGDADWASVFSGSSLRLELAREKGDSTAIAFDETVFELQSQHTAVEKLDRAKTALRLVLQHRTTGIQLAVVSAHVPWSNVQSTQVEWMERLRQFALRDLPDEILIFVGGDFNIRAAALKSRQEAESPQCRLAGSSQSGKMGELLTKSRKSDAVYQSEWQSATQSLSVLDTLPGGFRFSDGWVDVTAPLEWSHMAREGPVRLDYLLIRSGALWRVLNQKLQKHHSQSEDVSEGISANLSSEPPSVASWSDQIFEGFVTQVFPSTANELVKHDRHDPVKYGEAFLEHSFSDHAFLSVDIPLSFIGMEKQAHADTVK</sequence>
<dbReference type="EMBL" id="CDMZ01003868">
    <property type="protein sequence ID" value="CEM47874.1"/>
    <property type="molecule type" value="Genomic_DNA"/>
</dbReference>
<keyword evidence="1" id="KW-0812">Transmembrane</keyword>
<dbReference type="InterPro" id="IPR036691">
    <property type="entry name" value="Endo/exonu/phosph_ase_sf"/>
</dbReference>
<reference evidence="2" key="1">
    <citation type="submission" date="2014-11" db="EMBL/GenBank/DDBJ databases">
        <authorList>
            <person name="Otto D Thomas"/>
            <person name="Naeem Raeece"/>
        </authorList>
    </citation>
    <scope>NUCLEOTIDE SEQUENCE</scope>
</reference>
<evidence type="ECO:0008006" key="3">
    <source>
        <dbReference type="Google" id="ProtNLM"/>
    </source>
</evidence>
<proteinExistence type="predicted"/>
<feature type="transmembrane region" description="Helical" evidence="1">
    <location>
        <begin position="12"/>
        <end position="32"/>
    </location>
</feature>
<keyword evidence="1" id="KW-0472">Membrane</keyword>
<protein>
    <recommendedName>
        <fullName evidence="3">Endonuclease/exonuclease/phosphatase domain-containing protein</fullName>
    </recommendedName>
</protein>
<keyword evidence="1" id="KW-1133">Transmembrane helix</keyword>
<dbReference type="AlphaFoldDB" id="A0A0G4HTY8"/>
<evidence type="ECO:0000256" key="1">
    <source>
        <dbReference type="SAM" id="Phobius"/>
    </source>
</evidence>
<gene>
    <name evidence="2" type="ORF">Cvel_8550</name>
</gene>
<dbReference type="SUPFAM" id="SSF56219">
    <property type="entry name" value="DNase I-like"/>
    <property type="match status" value="1"/>
</dbReference>
<accession>A0A0G4HTY8</accession>
<organism evidence="2">
    <name type="scientific">Chromera velia CCMP2878</name>
    <dbReference type="NCBI Taxonomy" id="1169474"/>
    <lineage>
        <taxon>Eukaryota</taxon>
        <taxon>Sar</taxon>
        <taxon>Alveolata</taxon>
        <taxon>Colpodellida</taxon>
        <taxon>Chromeraceae</taxon>
        <taxon>Chromera</taxon>
    </lineage>
</organism>